<proteinExistence type="inferred from homology"/>
<feature type="region of interest" description="Disordered" evidence="7">
    <location>
        <begin position="678"/>
        <end position="711"/>
    </location>
</feature>
<evidence type="ECO:0000256" key="1">
    <source>
        <dbReference type="ARBA" id="ARBA00004604"/>
    </source>
</evidence>
<dbReference type="OrthoDB" id="445326at2759"/>
<evidence type="ECO:0000256" key="2">
    <source>
        <dbReference type="ARBA" id="ARBA00022517"/>
    </source>
</evidence>
<feature type="compositionally biased region" description="Acidic residues" evidence="7">
    <location>
        <begin position="428"/>
        <end position="446"/>
    </location>
</feature>
<evidence type="ECO:0000313" key="9">
    <source>
        <dbReference type="Proteomes" id="UP000076722"/>
    </source>
</evidence>
<keyword evidence="9" id="KW-1185">Reference proteome</keyword>
<feature type="compositionally biased region" description="Acidic residues" evidence="7">
    <location>
        <begin position="154"/>
        <end position="169"/>
    </location>
</feature>
<keyword evidence="3" id="KW-0698">rRNA processing</keyword>
<evidence type="ECO:0000256" key="5">
    <source>
        <dbReference type="ARBA" id="ARBA00023274"/>
    </source>
</evidence>
<feature type="region of interest" description="Disordered" evidence="7">
    <location>
        <begin position="266"/>
        <end position="291"/>
    </location>
</feature>
<feature type="compositionally biased region" description="Acidic residues" evidence="7">
    <location>
        <begin position="282"/>
        <end position="291"/>
    </location>
</feature>
<feature type="region of interest" description="Disordered" evidence="7">
    <location>
        <begin position="749"/>
        <end position="779"/>
    </location>
</feature>
<protein>
    <submittedName>
        <fullName evidence="8">Mpp10 protein</fullName>
    </submittedName>
</protein>
<dbReference type="GO" id="GO:0032040">
    <property type="term" value="C:small-subunit processome"/>
    <property type="evidence" value="ECO:0007669"/>
    <property type="project" value="TreeGrafter"/>
</dbReference>
<accession>A0A164U7M1</accession>
<feature type="compositionally biased region" description="Basic residues" evidence="7">
    <location>
        <begin position="696"/>
        <end position="711"/>
    </location>
</feature>
<comment type="similarity">
    <text evidence="6">Belongs to the MPP10 family.</text>
</comment>
<evidence type="ECO:0000256" key="7">
    <source>
        <dbReference type="SAM" id="MobiDB-lite"/>
    </source>
</evidence>
<evidence type="ECO:0000256" key="3">
    <source>
        <dbReference type="ARBA" id="ARBA00022552"/>
    </source>
</evidence>
<feature type="compositionally biased region" description="Low complexity" evidence="7">
    <location>
        <begin position="717"/>
        <end position="728"/>
    </location>
</feature>
<dbReference type="Pfam" id="PF04006">
    <property type="entry name" value="Mpp10"/>
    <property type="match status" value="1"/>
</dbReference>
<feature type="region of interest" description="Disordered" evidence="7">
    <location>
        <begin position="378"/>
        <end position="452"/>
    </location>
</feature>
<dbReference type="STRING" id="1314777.A0A164U7M1"/>
<organism evidence="8 9">
    <name type="scientific">Sistotremastrum niveocremeum HHB9708</name>
    <dbReference type="NCBI Taxonomy" id="1314777"/>
    <lineage>
        <taxon>Eukaryota</taxon>
        <taxon>Fungi</taxon>
        <taxon>Dikarya</taxon>
        <taxon>Basidiomycota</taxon>
        <taxon>Agaricomycotina</taxon>
        <taxon>Agaricomycetes</taxon>
        <taxon>Sistotremastrales</taxon>
        <taxon>Sistotremastraceae</taxon>
        <taxon>Sertulicium</taxon>
        <taxon>Sertulicium niveocremeum</taxon>
    </lineage>
</organism>
<keyword evidence="2" id="KW-0690">Ribosome biogenesis</keyword>
<evidence type="ECO:0000256" key="6">
    <source>
        <dbReference type="ARBA" id="ARBA00029455"/>
    </source>
</evidence>
<dbReference type="PANTHER" id="PTHR17039">
    <property type="entry name" value="U3 SMALL NUCLEOLAR RIBONUCLEOPROTEIN PROTEIN MPP10"/>
    <property type="match status" value="1"/>
</dbReference>
<dbReference type="EMBL" id="KV419408">
    <property type="protein sequence ID" value="KZS92992.1"/>
    <property type="molecule type" value="Genomic_DNA"/>
</dbReference>
<feature type="compositionally biased region" description="Low complexity" evidence="7">
    <location>
        <begin position="749"/>
        <end position="761"/>
    </location>
</feature>
<dbReference type="PIRSF" id="PIRSF017300">
    <property type="entry name" value="snoRNP_Mpp10"/>
    <property type="match status" value="1"/>
</dbReference>
<dbReference type="GO" id="GO:0034457">
    <property type="term" value="C:Mpp10 complex"/>
    <property type="evidence" value="ECO:0007669"/>
    <property type="project" value="InterPro"/>
</dbReference>
<feature type="region of interest" description="Disordered" evidence="7">
    <location>
        <begin position="717"/>
        <end position="736"/>
    </location>
</feature>
<dbReference type="AlphaFoldDB" id="A0A164U7M1"/>
<feature type="region of interest" description="Disordered" evidence="7">
    <location>
        <begin position="323"/>
        <end position="358"/>
    </location>
</feature>
<gene>
    <name evidence="8" type="ORF">SISNIDRAFT_485936</name>
</gene>
<keyword evidence="4" id="KW-0539">Nucleus</keyword>
<sequence length="779" mass="85954">MAATAIPPAFASFCDLVKERPSVFAIGDDAVSKSALEASKAMFDKSLKTEATSNAYIKGFITDMVVASTRQTRSQAAKRKRSPSPPKIPADLLAETPITDLYIDGMDDSQVWEQLELRNKRFCSALKLITTSTADEDEEAASLAGADTLPNGDETVDDDDDDDDEDEDSWIVGDGGEVEFPEESEEDEDEELDGGDEDDLPGERKTYIEEGVGELHDSSDETDALPLGKGIDLDRPGARSRTAFSKRGHPVLDDGFFSLDEFNAETEEAEAKKISKGTLGADSDDDEAEEDVDLFAPIDLTAQTAEEEEDEIDSHDVHYREFFAPPRMTNVSGKKTSKVQNAAPETSSSSAKGTSKAKVRFHEEVRIRKIEAKNRGRSAKELKLSNLMDTLEDEDDDEEFENDENSFPGQGELNEEEEEDMMMGFGGDDMDVDDDDEEEEEEEEELDNTRNVMERIKDDLFAEDDDEQDVNVSSHEARMATIAEQIADLEAENVGPKDWTLMGEATSRTRPVNSLLEEDLDFEQVQRPVPTITEEKVLGLEDRIKARILENRFDDVVRRRTVDDAAFLPSRVLELSDKKSTQSLAQIYENEYVAAKEGAPLPNERDGKLQKEHDEIEKAWESITAKLDALCNAHFTPKPPKATITTLSNASTATLESALPTTQSASTMLAPEEIFHASPADLRSKSELTPAEKQSLRHKQRRARKQTHNKLAKRAALATATRTTATKAGSIGKDKRDKAAALKSIVSTGKGVTVVGKQQSGRNSGTKEPQVVDGKRLKL</sequence>
<evidence type="ECO:0000256" key="4">
    <source>
        <dbReference type="ARBA" id="ARBA00023242"/>
    </source>
</evidence>
<dbReference type="InterPro" id="IPR012173">
    <property type="entry name" value="Mpp10"/>
</dbReference>
<name>A0A164U7M1_9AGAM</name>
<dbReference type="PANTHER" id="PTHR17039:SF0">
    <property type="entry name" value="U3 SMALL NUCLEOLAR RIBONUCLEOPROTEIN PROTEIN MPP10"/>
    <property type="match status" value="1"/>
</dbReference>
<comment type="subcellular location">
    <subcellularLocation>
        <location evidence="1">Nucleus</location>
        <location evidence="1">Nucleolus</location>
    </subcellularLocation>
</comment>
<feature type="region of interest" description="Disordered" evidence="7">
    <location>
        <begin position="72"/>
        <end position="91"/>
    </location>
</feature>
<reference evidence="8 9" key="1">
    <citation type="journal article" date="2016" name="Mol. Biol. Evol.">
        <title>Comparative Genomics of Early-Diverging Mushroom-Forming Fungi Provides Insights into the Origins of Lignocellulose Decay Capabilities.</title>
        <authorList>
            <person name="Nagy L.G."/>
            <person name="Riley R."/>
            <person name="Tritt A."/>
            <person name="Adam C."/>
            <person name="Daum C."/>
            <person name="Floudas D."/>
            <person name="Sun H."/>
            <person name="Yadav J.S."/>
            <person name="Pangilinan J."/>
            <person name="Larsson K.H."/>
            <person name="Matsuura K."/>
            <person name="Barry K."/>
            <person name="Labutti K."/>
            <person name="Kuo R."/>
            <person name="Ohm R.A."/>
            <person name="Bhattacharya S.S."/>
            <person name="Shirouzu T."/>
            <person name="Yoshinaga Y."/>
            <person name="Martin F.M."/>
            <person name="Grigoriev I.V."/>
            <person name="Hibbett D.S."/>
        </authorList>
    </citation>
    <scope>NUCLEOTIDE SEQUENCE [LARGE SCALE GENOMIC DNA]</scope>
    <source>
        <strain evidence="8 9">HHB9708</strain>
    </source>
</reference>
<keyword evidence="5" id="KW-0687">Ribonucleoprotein</keyword>
<dbReference type="Proteomes" id="UP000076722">
    <property type="component" value="Unassembled WGS sequence"/>
</dbReference>
<feature type="compositionally biased region" description="Polar residues" evidence="7">
    <location>
        <begin position="329"/>
        <end position="345"/>
    </location>
</feature>
<feature type="region of interest" description="Disordered" evidence="7">
    <location>
        <begin position="135"/>
        <end position="250"/>
    </location>
</feature>
<dbReference type="GO" id="GO:0005732">
    <property type="term" value="C:sno(s)RNA-containing ribonucleoprotein complex"/>
    <property type="evidence" value="ECO:0007669"/>
    <property type="project" value="InterPro"/>
</dbReference>
<feature type="compositionally biased region" description="Low complexity" evidence="7">
    <location>
        <begin position="346"/>
        <end position="356"/>
    </location>
</feature>
<feature type="compositionally biased region" description="Basic and acidic residues" evidence="7">
    <location>
        <begin position="201"/>
        <end position="219"/>
    </location>
</feature>
<evidence type="ECO:0000313" key="8">
    <source>
        <dbReference type="EMBL" id="KZS92992.1"/>
    </source>
</evidence>
<feature type="compositionally biased region" description="Acidic residues" evidence="7">
    <location>
        <begin position="176"/>
        <end position="200"/>
    </location>
</feature>
<dbReference type="GO" id="GO:0006364">
    <property type="term" value="P:rRNA processing"/>
    <property type="evidence" value="ECO:0007669"/>
    <property type="project" value="UniProtKB-KW"/>
</dbReference>
<feature type="compositionally biased region" description="Acidic residues" evidence="7">
    <location>
        <begin position="390"/>
        <end position="404"/>
    </location>
</feature>